<organism evidence="1 2">
    <name type="scientific">Streptococcus oralis</name>
    <dbReference type="NCBI Taxonomy" id="1303"/>
    <lineage>
        <taxon>Bacteria</taxon>
        <taxon>Bacillati</taxon>
        <taxon>Bacillota</taxon>
        <taxon>Bacilli</taxon>
        <taxon>Lactobacillales</taxon>
        <taxon>Streptococcaceae</taxon>
        <taxon>Streptococcus</taxon>
    </lineage>
</organism>
<gene>
    <name evidence="1" type="ORF">SORDD17_00477</name>
</gene>
<evidence type="ECO:0000313" key="2">
    <source>
        <dbReference type="Proteomes" id="UP000072989"/>
    </source>
</evidence>
<name>A0A139RNF9_STROR</name>
<accession>A0A139RNF9</accession>
<reference evidence="1 2" key="1">
    <citation type="submission" date="2016-01" db="EMBL/GenBank/DDBJ databases">
        <title>Highly variable Streptococcus oralis are common among viridans streptococci isolated from primates.</title>
        <authorList>
            <person name="Denapaite D."/>
            <person name="Rieger M."/>
            <person name="Koendgen S."/>
            <person name="Brueckner R."/>
            <person name="Ochigava I."/>
            <person name="Kappeler P."/>
            <person name="Maetz-Rensing K."/>
            <person name="Leendertz F."/>
            <person name="Hakenbeck R."/>
        </authorList>
    </citation>
    <scope>NUCLEOTIDE SEQUENCE [LARGE SCALE GENOMIC DNA]</scope>
    <source>
        <strain evidence="1 2">DD17</strain>
    </source>
</reference>
<dbReference type="PATRIC" id="fig|1303.87.peg.578"/>
<dbReference type="Proteomes" id="UP000072989">
    <property type="component" value="Unassembled WGS sequence"/>
</dbReference>
<comment type="caution">
    <text evidence="1">The sequence shown here is derived from an EMBL/GenBank/DDBJ whole genome shotgun (WGS) entry which is preliminary data.</text>
</comment>
<proteinExistence type="predicted"/>
<protein>
    <submittedName>
        <fullName evidence="1">Uncharacterized protein</fullName>
    </submittedName>
</protein>
<dbReference type="AlphaFoldDB" id="A0A139RNF9"/>
<sequence length="51" mass="5987">MKAFEFEIAPEQVRDFLKECLQAEHLSSAQESWIRGILTNCLHPFLNRLLI</sequence>
<dbReference type="EMBL" id="LQZE01000097">
    <property type="protein sequence ID" value="KXU16312.1"/>
    <property type="molecule type" value="Genomic_DNA"/>
</dbReference>
<evidence type="ECO:0000313" key="1">
    <source>
        <dbReference type="EMBL" id="KXU16312.1"/>
    </source>
</evidence>